<evidence type="ECO:0000313" key="3">
    <source>
        <dbReference type="EMBL" id="BDT61325.1"/>
    </source>
</evidence>
<feature type="chain" id="PRO_5045945500" description="Ice-binding protein C-terminal domain-containing protein" evidence="1">
    <location>
        <begin position="23"/>
        <end position="240"/>
    </location>
</feature>
<proteinExistence type="predicted"/>
<feature type="signal peptide" evidence="1">
    <location>
        <begin position="1"/>
        <end position="22"/>
    </location>
</feature>
<accession>A0ABN6TJL8</accession>
<organism evidence="3 4">
    <name type="scientific">Massilia varians</name>
    <dbReference type="NCBI Taxonomy" id="457921"/>
    <lineage>
        <taxon>Bacteria</taxon>
        <taxon>Pseudomonadati</taxon>
        <taxon>Pseudomonadota</taxon>
        <taxon>Betaproteobacteria</taxon>
        <taxon>Burkholderiales</taxon>
        <taxon>Oxalobacteraceae</taxon>
        <taxon>Telluria group</taxon>
        <taxon>Massilia</taxon>
    </lineage>
</organism>
<gene>
    <name evidence="3" type="ORF">MasN3_48190</name>
</gene>
<dbReference type="Proteomes" id="UP001163336">
    <property type="component" value="Chromosome"/>
</dbReference>
<feature type="domain" description="Ice-binding protein C-terminal" evidence="2">
    <location>
        <begin position="207"/>
        <end position="229"/>
    </location>
</feature>
<evidence type="ECO:0000313" key="4">
    <source>
        <dbReference type="Proteomes" id="UP001163336"/>
    </source>
</evidence>
<dbReference type="InterPro" id="IPR013424">
    <property type="entry name" value="Ice-binding_C"/>
</dbReference>
<sequence>MKTFTLLSAAVLATSMAASAQAALITYSSLSNFQAAAGATTLETFSSAKLGVSNANYLGSFNGFTLSTVANGDLSGIATGRVSSVSDTRPIPATFSGQQFFGWGNAPSGTGNGGTAPTVTFTFATGVSAFGFDWFNTDTTDNYAVIINNQQRFLIPTASSSAAATGFLGIVATNGDTFTSVTIQTRNAGGSITTAGLDNVRVSAPKAVPEPASLALLGIGLLGMASRRRRSRCLSRRSLS</sequence>
<protein>
    <recommendedName>
        <fullName evidence="2">Ice-binding protein C-terminal domain-containing protein</fullName>
    </recommendedName>
</protein>
<dbReference type="RefSeq" id="WP_281910924.1">
    <property type="nucleotide sequence ID" value="NZ_AP026966.1"/>
</dbReference>
<evidence type="ECO:0000259" key="2">
    <source>
        <dbReference type="Pfam" id="PF07589"/>
    </source>
</evidence>
<dbReference type="Pfam" id="PF07589">
    <property type="entry name" value="PEP-CTERM"/>
    <property type="match status" value="1"/>
</dbReference>
<name>A0ABN6TJL8_9BURK</name>
<dbReference type="EMBL" id="AP026966">
    <property type="protein sequence ID" value="BDT61325.1"/>
    <property type="molecule type" value="Genomic_DNA"/>
</dbReference>
<keyword evidence="4" id="KW-1185">Reference proteome</keyword>
<dbReference type="NCBIfam" id="TIGR02595">
    <property type="entry name" value="PEP_CTERM"/>
    <property type="match status" value="1"/>
</dbReference>
<keyword evidence="1" id="KW-0732">Signal</keyword>
<reference evidence="3" key="1">
    <citation type="submission" date="2022-11" db="EMBL/GenBank/DDBJ databases">
        <title>Isolation and characterization of PLA-degrading bacterium Massilia sp. from Antarctic soil.</title>
        <authorList>
            <person name="Sato K."/>
            <person name="Gomez-Fuentes C."/>
            <person name="Ahmad S.A."/>
            <person name="Zulkharnain A."/>
        </authorList>
    </citation>
    <scope>NUCLEOTIDE SEQUENCE</scope>
    <source>
        <strain evidence="3">N-3</strain>
    </source>
</reference>
<evidence type="ECO:0000256" key="1">
    <source>
        <dbReference type="SAM" id="SignalP"/>
    </source>
</evidence>